<proteinExistence type="predicted"/>
<dbReference type="InterPro" id="IPR049447">
    <property type="entry name" value="A9CJY8-like_N"/>
</dbReference>
<dbReference type="PANTHER" id="PTHR31131:SF6">
    <property type="entry name" value="CASTOR ACT DOMAIN-CONTAINING PROTEIN"/>
    <property type="match status" value="1"/>
</dbReference>
<dbReference type="EMBL" id="FQXA01000011">
    <property type="protein sequence ID" value="SHH57466.1"/>
    <property type="molecule type" value="Genomic_DNA"/>
</dbReference>
<dbReference type="Pfam" id="PF21631">
    <property type="entry name" value="A9CJY8-like_N"/>
    <property type="match status" value="1"/>
</dbReference>
<dbReference type="PIRSF" id="PIRSF008459">
    <property type="entry name" value="UCP008459"/>
    <property type="match status" value="1"/>
</dbReference>
<dbReference type="Gene3D" id="3.30.2130.10">
    <property type="entry name" value="VC0802-like"/>
    <property type="match status" value="1"/>
</dbReference>
<feature type="domain" description="CASTOR ACT" evidence="1">
    <location>
        <begin position="58"/>
        <end position="120"/>
    </location>
</feature>
<feature type="domain" description="A9CJY8-like N-terminal" evidence="2">
    <location>
        <begin position="12"/>
        <end position="49"/>
    </location>
</feature>
<evidence type="ECO:0000313" key="4">
    <source>
        <dbReference type="Proteomes" id="UP000184000"/>
    </source>
</evidence>
<evidence type="ECO:0008006" key="5">
    <source>
        <dbReference type="Google" id="ProtNLM"/>
    </source>
</evidence>
<evidence type="ECO:0000259" key="1">
    <source>
        <dbReference type="Pfam" id="PF13840"/>
    </source>
</evidence>
<reference evidence="3 4" key="1">
    <citation type="submission" date="2016-11" db="EMBL/GenBank/DDBJ databases">
        <authorList>
            <person name="Jaros S."/>
            <person name="Januszkiewicz K."/>
            <person name="Wedrychowicz H."/>
        </authorList>
    </citation>
    <scope>NUCLEOTIDE SEQUENCE [LARGE SCALE GENOMIC DNA]</scope>
    <source>
        <strain evidence="3 4">DSM 18231</strain>
    </source>
</reference>
<protein>
    <recommendedName>
        <fullName evidence="5">Aspartate kinase</fullName>
    </recommendedName>
</protein>
<dbReference type="Pfam" id="PF13840">
    <property type="entry name" value="ACT_7"/>
    <property type="match status" value="1"/>
</dbReference>
<dbReference type="GeneID" id="98636282"/>
<dbReference type="AlphaFoldDB" id="A0A1M5U3M2"/>
<name>A0A1M5U3M2_9GAMM</name>
<dbReference type="PANTHER" id="PTHR31131">
    <property type="entry name" value="CHROMOSOME 1, WHOLE GENOME SHOTGUN SEQUENCE"/>
    <property type="match status" value="1"/>
</dbReference>
<evidence type="ECO:0000313" key="3">
    <source>
        <dbReference type="EMBL" id="SHH57466.1"/>
    </source>
</evidence>
<dbReference type="RefSeq" id="WP_073303747.1">
    <property type="nucleotide sequence ID" value="NZ_FQXA01000011.1"/>
</dbReference>
<dbReference type="InterPro" id="IPR027795">
    <property type="entry name" value="CASTOR_ACT_dom"/>
</dbReference>
<accession>A0A1M5U3M2</accession>
<dbReference type="InterPro" id="IPR051719">
    <property type="entry name" value="CASTOR_mTORC1"/>
</dbReference>
<organism evidence="3 4">
    <name type="scientific">Stutzerimonas xanthomarina DSM 18231</name>
    <dbReference type="NCBI Taxonomy" id="1403346"/>
    <lineage>
        <taxon>Bacteria</taxon>
        <taxon>Pseudomonadati</taxon>
        <taxon>Pseudomonadota</taxon>
        <taxon>Gammaproteobacteria</taxon>
        <taxon>Pseudomonadales</taxon>
        <taxon>Pseudomonadaceae</taxon>
        <taxon>Stutzerimonas</taxon>
    </lineage>
</organism>
<gene>
    <name evidence="3" type="ORF">SAMN02744645_0076</name>
</gene>
<dbReference type="InterPro" id="IPR016540">
    <property type="entry name" value="UCP008459"/>
</dbReference>
<dbReference type="SUPFAM" id="SSF55021">
    <property type="entry name" value="ACT-like"/>
    <property type="match status" value="2"/>
</dbReference>
<evidence type="ECO:0000259" key="2">
    <source>
        <dbReference type="Pfam" id="PF21631"/>
    </source>
</evidence>
<dbReference type="InterPro" id="IPR045865">
    <property type="entry name" value="ACT-like_dom_sf"/>
</dbReference>
<dbReference type="Proteomes" id="UP000184000">
    <property type="component" value="Unassembled WGS sequence"/>
</dbReference>
<sequence>MNHAFAVLTQGFVIAQLEPDADLPNEVLASPGFMSITWTDDELSMVCAEGVATGLARVDSGWRVIKVQGPFAFDQTGVLASFLDPLAAAAIGIFAVSTFDTDYILVKSMNLENAVQVLKDAGHRLLG</sequence>